<dbReference type="RefSeq" id="WP_249469829.1">
    <property type="nucleotide sequence ID" value="NZ_JAMBEP010000001.1"/>
</dbReference>
<feature type="region of interest" description="Disordered" evidence="1">
    <location>
        <begin position="455"/>
        <end position="474"/>
    </location>
</feature>
<accession>A0ABT0ME32</accession>
<dbReference type="EMBL" id="JAMBEP010000001">
    <property type="protein sequence ID" value="MCL1633120.1"/>
    <property type="molecule type" value="Genomic_DNA"/>
</dbReference>
<gene>
    <name evidence="2" type="ORF">M2650_00445</name>
</gene>
<evidence type="ECO:0000313" key="3">
    <source>
        <dbReference type="Proteomes" id="UP001431217"/>
    </source>
</evidence>
<comment type="caution">
    <text evidence="2">The sequence shown here is derived from an EMBL/GenBank/DDBJ whole genome shotgun (WGS) entry which is preliminary data.</text>
</comment>
<proteinExistence type="predicted"/>
<evidence type="ECO:0000256" key="1">
    <source>
        <dbReference type="SAM" id="MobiDB-lite"/>
    </source>
</evidence>
<keyword evidence="3" id="KW-1185">Reference proteome</keyword>
<name>A0ABT0ME32_9GAMM</name>
<protein>
    <submittedName>
        <fullName evidence="2">Uncharacterized protein</fullName>
    </submittedName>
</protein>
<reference evidence="2 3" key="1">
    <citation type="submission" date="2022-05" db="EMBL/GenBank/DDBJ databases">
        <title>Luteimonas sp. SX5, whole genome shotgun sequencing project.</title>
        <authorList>
            <person name="Zhao G."/>
            <person name="Shen L."/>
        </authorList>
    </citation>
    <scope>NUCLEOTIDE SEQUENCE [LARGE SCALE GENOMIC DNA]</scope>
    <source>
        <strain evidence="2 3">SX5</strain>
    </source>
</reference>
<organism evidence="2 3">
    <name type="scientific">Luteimonas galliterrae</name>
    <dbReference type="NCBI Taxonomy" id="2940486"/>
    <lineage>
        <taxon>Bacteria</taxon>
        <taxon>Pseudomonadati</taxon>
        <taxon>Pseudomonadota</taxon>
        <taxon>Gammaproteobacteria</taxon>
        <taxon>Lysobacterales</taxon>
        <taxon>Lysobacteraceae</taxon>
        <taxon>Luteimonas</taxon>
    </lineage>
</organism>
<dbReference type="Proteomes" id="UP001431217">
    <property type="component" value="Unassembled WGS sequence"/>
</dbReference>
<evidence type="ECO:0000313" key="2">
    <source>
        <dbReference type="EMBL" id="MCL1633120.1"/>
    </source>
</evidence>
<sequence length="474" mass="51499">MRRFIRWALWILLALLVIVVGAWWLSRMLGPTAEQKTALAMLGKESAVRGSNAFPALWSLPYDVPEDMQQAVAAEDAKRFGALPASPSGEFLSAQASTSVAAARYADLTPSEADWSKFCKSRTAGCLESVRADRGGYAALLARNARLVERSIALRQYGHYRNGLPLRNDGPMPPFHYAIAPLTRHALDFADGRQDAALAGVCQDAAAWRRIGSHGDSLIARMIGIAYATDGYGRLFADMLAELPAGHRLPPVCISAFAVPVLEEGLICEAMKGESKFVAEGMRALYDASSPVGDPIGDFLFPVLFDEEMTLARMAPSQAHACSDEVRHSVQADTPIKPLPATPLNRGFDCVGNYVGCLLAHVGTEGGPYDRYALRGQDYVARLRLIATLLWLREQEGDGTSIEQRLRERPRALVAPGHPVEVADGGRSLRIRHFDDSNDAYWQVPIAAADVRRPDAAAGDQAGSSVGFSRLRRT</sequence>